<evidence type="ECO:0000313" key="2">
    <source>
        <dbReference type="Proteomes" id="UP001177260"/>
    </source>
</evidence>
<evidence type="ECO:0000313" key="1">
    <source>
        <dbReference type="EMBL" id="KAK1140569.1"/>
    </source>
</evidence>
<sequence>MRWWYWVFLVLSVLLAAVIARPLEQDAHLLYQSDIGEGKYYSTSATDAVQSDAQPEDVNLDADNRTLFPGACPNGWRYCGVCNGTKCKVKGVNYPCTGGTKCTKQSGGGDGKPCGSEYIISRYQCPGGKGRRKS</sequence>
<dbReference type="EMBL" id="JAOPJF010000080">
    <property type="protein sequence ID" value="KAK1140569.1"/>
    <property type="molecule type" value="Genomic_DNA"/>
</dbReference>
<accession>A0ACC3AS96</accession>
<keyword evidence="2" id="KW-1185">Reference proteome</keyword>
<reference evidence="1 2" key="1">
    <citation type="journal article" date="2023" name="ACS Omega">
        <title>Identification of the Neoaspergillic Acid Biosynthesis Gene Cluster by Establishing an In Vitro CRISPR-Ribonucleoprotein Genetic System in Aspergillus melleus.</title>
        <authorList>
            <person name="Yuan B."/>
            <person name="Grau M.F."/>
            <person name="Murata R.M."/>
            <person name="Torok T."/>
            <person name="Venkateswaran K."/>
            <person name="Stajich J.E."/>
            <person name="Wang C.C.C."/>
        </authorList>
    </citation>
    <scope>NUCLEOTIDE SEQUENCE [LARGE SCALE GENOMIC DNA]</scope>
    <source>
        <strain evidence="1 2">IMV 1140</strain>
    </source>
</reference>
<organism evidence="1 2">
    <name type="scientific">Aspergillus melleus</name>
    <dbReference type="NCBI Taxonomy" id="138277"/>
    <lineage>
        <taxon>Eukaryota</taxon>
        <taxon>Fungi</taxon>
        <taxon>Dikarya</taxon>
        <taxon>Ascomycota</taxon>
        <taxon>Pezizomycotina</taxon>
        <taxon>Eurotiomycetes</taxon>
        <taxon>Eurotiomycetidae</taxon>
        <taxon>Eurotiales</taxon>
        <taxon>Aspergillaceae</taxon>
        <taxon>Aspergillus</taxon>
        <taxon>Aspergillus subgen. Circumdati</taxon>
    </lineage>
</organism>
<proteinExistence type="predicted"/>
<comment type="caution">
    <text evidence="1">The sequence shown here is derived from an EMBL/GenBank/DDBJ whole genome shotgun (WGS) entry which is preliminary data.</text>
</comment>
<gene>
    <name evidence="1" type="primary">PDX3_3</name>
    <name evidence="1" type="ORF">N8T08_010206</name>
</gene>
<dbReference type="Proteomes" id="UP001177260">
    <property type="component" value="Unassembled WGS sequence"/>
</dbReference>
<protein>
    <submittedName>
        <fullName evidence="1">Pyridoxamine-phosphate oxidase</fullName>
        <ecNumber evidence="1">1.4.3.5</ecNumber>
    </submittedName>
</protein>
<dbReference type="EC" id="1.4.3.5" evidence="1"/>
<name>A0ACC3AS96_9EURO</name>
<keyword evidence="1" id="KW-0560">Oxidoreductase</keyword>